<evidence type="ECO:0000313" key="1">
    <source>
        <dbReference type="EMBL" id="AWM42201.1"/>
    </source>
</evidence>
<keyword evidence="3" id="KW-1185">Reference proteome</keyword>
<dbReference type="AlphaFoldDB" id="A0A2Z3HB70"/>
<dbReference type="Proteomes" id="UP000245802">
    <property type="component" value="Chromosome"/>
</dbReference>
<organism evidence="1 3">
    <name type="scientific">Gemmata obscuriglobus</name>
    <dbReference type="NCBI Taxonomy" id="114"/>
    <lineage>
        <taxon>Bacteria</taxon>
        <taxon>Pseudomonadati</taxon>
        <taxon>Planctomycetota</taxon>
        <taxon>Planctomycetia</taxon>
        <taxon>Gemmatales</taxon>
        <taxon>Gemmataceae</taxon>
        <taxon>Gemmata</taxon>
    </lineage>
</organism>
<gene>
    <name evidence="1" type="ORF">C1280_10185</name>
    <name evidence="2" type="ORF">C1280_11690</name>
</gene>
<proteinExistence type="predicted"/>
<dbReference type="KEGG" id="gog:C1280_11690"/>
<protein>
    <submittedName>
        <fullName evidence="1">Uncharacterized protein</fullName>
    </submittedName>
</protein>
<evidence type="ECO:0000313" key="3">
    <source>
        <dbReference type="Proteomes" id="UP000245802"/>
    </source>
</evidence>
<name>A0A2Z3HB70_9BACT</name>
<dbReference type="EMBL" id="CP025958">
    <property type="protein sequence ID" value="AWM42216.1"/>
    <property type="molecule type" value="Genomic_DNA"/>
</dbReference>
<evidence type="ECO:0000313" key="2">
    <source>
        <dbReference type="EMBL" id="AWM42216.1"/>
    </source>
</evidence>
<accession>A0A2Z3HB70</accession>
<dbReference type="KEGG" id="gog:C1280_10185"/>
<reference evidence="1 3" key="1">
    <citation type="submission" date="2018-01" db="EMBL/GenBank/DDBJ databases">
        <title>G. obscuriglobus.</title>
        <authorList>
            <person name="Franke J."/>
            <person name="Blomberg W."/>
            <person name="Selmecki A."/>
        </authorList>
    </citation>
    <scope>NUCLEOTIDE SEQUENCE [LARGE SCALE GENOMIC DNA]</scope>
    <source>
        <strain evidence="1 3">DSM 5831</strain>
    </source>
</reference>
<sequence>MACGIVEGFHRDDLVAHILQVRPEQRGEWLLPGEPPAVRHRVKVQVWTEDGGWAILTGRVVEVGDGFVVATAERTTESDTLPGGPYRLTLRHDASMECPWVLTHAELSGST</sequence>
<dbReference type="EMBL" id="CP025958">
    <property type="protein sequence ID" value="AWM42201.1"/>
    <property type="molecule type" value="Genomic_DNA"/>
</dbReference>